<accession>A0A9D4B6X8</accession>
<keyword evidence="14" id="KW-1185">Reference proteome</keyword>
<dbReference type="GO" id="GO:0061844">
    <property type="term" value="P:antimicrobial humoral immune response mediated by antimicrobial peptide"/>
    <property type="evidence" value="ECO:0007669"/>
    <property type="project" value="TreeGrafter"/>
</dbReference>
<evidence type="ECO:0000256" key="10">
    <source>
        <dbReference type="ARBA" id="ARBA00023242"/>
    </source>
</evidence>
<evidence type="ECO:0000256" key="9">
    <source>
        <dbReference type="ARBA" id="ARBA00023157"/>
    </source>
</evidence>
<keyword evidence="5 11" id="KW-0540">Nuclease</keyword>
<evidence type="ECO:0000256" key="7">
    <source>
        <dbReference type="ARBA" id="ARBA00022759"/>
    </source>
</evidence>
<dbReference type="PANTHER" id="PTHR11437">
    <property type="entry name" value="RIBONUCLEASE"/>
    <property type="match status" value="1"/>
</dbReference>
<evidence type="ECO:0000256" key="2">
    <source>
        <dbReference type="ARBA" id="ARBA00004613"/>
    </source>
</evidence>
<keyword evidence="10" id="KW-0539">Nucleus</keyword>
<dbReference type="Pfam" id="PF00074">
    <property type="entry name" value="RnaseA"/>
    <property type="match status" value="1"/>
</dbReference>
<dbReference type="Proteomes" id="UP000827986">
    <property type="component" value="Unassembled WGS sequence"/>
</dbReference>
<evidence type="ECO:0000256" key="6">
    <source>
        <dbReference type="ARBA" id="ARBA00022729"/>
    </source>
</evidence>
<dbReference type="SMART" id="SM00092">
    <property type="entry name" value="RNAse_Pc"/>
    <property type="match status" value="1"/>
</dbReference>
<sequence length="158" mass="18268">MALKMTPVLLLLLASALVLLGASANQDQYERFLLQHFDANPKGRNDHYCDSRMRYMMGKDKKRDRNREQKVCKDPNTFIHENSNDIKAICTSHGGRNYVTKTGQAMRQSLRPFQITTCTWHGGKPLDKCEYRATRDSRMIVIACDEHEHPVHFDESQI</sequence>
<dbReference type="GO" id="GO:0005615">
    <property type="term" value="C:extracellular space"/>
    <property type="evidence" value="ECO:0007669"/>
    <property type="project" value="TreeGrafter"/>
</dbReference>
<keyword evidence="9" id="KW-1015">Disulfide bond</keyword>
<dbReference type="GO" id="GO:0016787">
    <property type="term" value="F:hydrolase activity"/>
    <property type="evidence" value="ECO:0007669"/>
    <property type="project" value="UniProtKB-KW"/>
</dbReference>
<protein>
    <recommendedName>
        <fullName evidence="12">Ribonuclease A-domain domain-containing protein</fullName>
    </recommendedName>
</protein>
<dbReference type="PRINTS" id="PR00794">
    <property type="entry name" value="RIBONUCLEASE"/>
</dbReference>
<dbReference type="EMBL" id="JAHDVG010000467">
    <property type="protein sequence ID" value="KAH1182474.1"/>
    <property type="molecule type" value="Genomic_DNA"/>
</dbReference>
<dbReference type="InterPro" id="IPR023411">
    <property type="entry name" value="RNaseA_AS"/>
</dbReference>
<dbReference type="InterPro" id="IPR023412">
    <property type="entry name" value="RNaseA_domain"/>
</dbReference>
<dbReference type="InterPro" id="IPR036816">
    <property type="entry name" value="RNaseA-like_dom_sf"/>
</dbReference>
<dbReference type="GO" id="GO:0003676">
    <property type="term" value="F:nucleic acid binding"/>
    <property type="evidence" value="ECO:0007669"/>
    <property type="project" value="InterPro"/>
</dbReference>
<keyword evidence="4" id="KW-0964">Secreted</keyword>
<name>A0A9D4B6X8_9SAUR</name>
<feature type="domain" description="Ribonuclease A-domain" evidence="12">
    <location>
        <begin position="25"/>
        <end position="157"/>
    </location>
</feature>
<gene>
    <name evidence="13" type="ORF">KIL84_010228</name>
</gene>
<evidence type="ECO:0000256" key="5">
    <source>
        <dbReference type="ARBA" id="ARBA00022722"/>
    </source>
</evidence>
<evidence type="ECO:0000256" key="8">
    <source>
        <dbReference type="ARBA" id="ARBA00022801"/>
    </source>
</evidence>
<evidence type="ECO:0000256" key="4">
    <source>
        <dbReference type="ARBA" id="ARBA00022525"/>
    </source>
</evidence>
<evidence type="ECO:0000256" key="3">
    <source>
        <dbReference type="ARBA" id="ARBA00005600"/>
    </source>
</evidence>
<dbReference type="OrthoDB" id="8573660at2759"/>
<dbReference type="PANTHER" id="PTHR11437:SF60">
    <property type="entry name" value="ANGIOGENIN"/>
    <property type="match status" value="1"/>
</dbReference>
<feature type="signal peptide" evidence="11">
    <location>
        <begin position="1"/>
        <end position="24"/>
    </location>
</feature>
<keyword evidence="8 11" id="KW-0378">Hydrolase</keyword>
<keyword evidence="6 11" id="KW-0732">Signal</keyword>
<dbReference type="GO" id="GO:0019731">
    <property type="term" value="P:antibacterial humoral response"/>
    <property type="evidence" value="ECO:0007669"/>
    <property type="project" value="TreeGrafter"/>
</dbReference>
<dbReference type="Gene3D" id="3.10.130.10">
    <property type="entry name" value="Ribonuclease A-like domain"/>
    <property type="match status" value="1"/>
</dbReference>
<evidence type="ECO:0000313" key="14">
    <source>
        <dbReference type="Proteomes" id="UP000827986"/>
    </source>
</evidence>
<organism evidence="13 14">
    <name type="scientific">Mauremys mutica</name>
    <name type="common">yellowpond turtle</name>
    <dbReference type="NCBI Taxonomy" id="74926"/>
    <lineage>
        <taxon>Eukaryota</taxon>
        <taxon>Metazoa</taxon>
        <taxon>Chordata</taxon>
        <taxon>Craniata</taxon>
        <taxon>Vertebrata</taxon>
        <taxon>Euteleostomi</taxon>
        <taxon>Archelosauria</taxon>
        <taxon>Testudinata</taxon>
        <taxon>Testudines</taxon>
        <taxon>Cryptodira</taxon>
        <taxon>Durocryptodira</taxon>
        <taxon>Testudinoidea</taxon>
        <taxon>Geoemydidae</taxon>
        <taxon>Geoemydinae</taxon>
        <taxon>Mauremys</taxon>
    </lineage>
</organism>
<feature type="chain" id="PRO_5039762319" description="Ribonuclease A-domain domain-containing protein" evidence="11">
    <location>
        <begin position="25"/>
        <end position="158"/>
    </location>
</feature>
<comment type="similarity">
    <text evidence="3 11">Belongs to the pancreatic ribonuclease family.</text>
</comment>
<dbReference type="SUPFAM" id="SSF54076">
    <property type="entry name" value="RNase A-like"/>
    <property type="match status" value="1"/>
</dbReference>
<evidence type="ECO:0000256" key="11">
    <source>
        <dbReference type="RuleBase" id="RU000651"/>
    </source>
</evidence>
<proteinExistence type="inferred from homology"/>
<evidence type="ECO:0000256" key="1">
    <source>
        <dbReference type="ARBA" id="ARBA00004604"/>
    </source>
</evidence>
<evidence type="ECO:0000259" key="12">
    <source>
        <dbReference type="SMART" id="SM00092"/>
    </source>
</evidence>
<dbReference type="AlphaFoldDB" id="A0A9D4B6X8"/>
<dbReference type="GO" id="GO:0045087">
    <property type="term" value="P:innate immune response"/>
    <property type="evidence" value="ECO:0007669"/>
    <property type="project" value="TreeGrafter"/>
</dbReference>
<dbReference type="InterPro" id="IPR001427">
    <property type="entry name" value="RNaseA"/>
</dbReference>
<dbReference type="GO" id="GO:0004540">
    <property type="term" value="F:RNA nuclease activity"/>
    <property type="evidence" value="ECO:0007669"/>
    <property type="project" value="TreeGrafter"/>
</dbReference>
<dbReference type="PROSITE" id="PS00127">
    <property type="entry name" value="RNASE_PANCREATIC"/>
    <property type="match status" value="1"/>
</dbReference>
<dbReference type="GO" id="GO:0004519">
    <property type="term" value="F:endonuclease activity"/>
    <property type="evidence" value="ECO:0007669"/>
    <property type="project" value="UniProtKB-KW"/>
</dbReference>
<dbReference type="GO" id="GO:0001525">
    <property type="term" value="P:angiogenesis"/>
    <property type="evidence" value="ECO:0007669"/>
    <property type="project" value="TreeGrafter"/>
</dbReference>
<reference evidence="13" key="1">
    <citation type="submission" date="2021-09" db="EMBL/GenBank/DDBJ databases">
        <title>The genome of Mauremys mutica provides insights into the evolution of semi-aquatic lifestyle.</title>
        <authorList>
            <person name="Gong S."/>
            <person name="Gao Y."/>
        </authorList>
    </citation>
    <scope>NUCLEOTIDE SEQUENCE</scope>
    <source>
        <strain evidence="13">MM-2020</strain>
        <tissue evidence="13">Muscle</tissue>
    </source>
</reference>
<keyword evidence="7 11" id="KW-0255">Endonuclease</keyword>
<dbReference type="GO" id="GO:0005730">
    <property type="term" value="C:nucleolus"/>
    <property type="evidence" value="ECO:0007669"/>
    <property type="project" value="UniProtKB-SubCell"/>
</dbReference>
<comment type="caution">
    <text evidence="13">The sequence shown here is derived from an EMBL/GenBank/DDBJ whole genome shotgun (WGS) entry which is preliminary data.</text>
</comment>
<evidence type="ECO:0000313" key="13">
    <source>
        <dbReference type="EMBL" id="KAH1182474.1"/>
    </source>
</evidence>
<comment type="subcellular location">
    <subcellularLocation>
        <location evidence="1">Nucleus</location>
        <location evidence="1">Nucleolus</location>
    </subcellularLocation>
    <subcellularLocation>
        <location evidence="2">Secreted</location>
    </subcellularLocation>
</comment>
<dbReference type="GO" id="GO:0050830">
    <property type="term" value="P:defense response to Gram-positive bacterium"/>
    <property type="evidence" value="ECO:0007669"/>
    <property type="project" value="TreeGrafter"/>
</dbReference>